<protein>
    <submittedName>
        <fullName evidence="1">Uncharacterized protein</fullName>
    </submittedName>
</protein>
<dbReference type="RefSeq" id="XP_040740838.1">
    <property type="nucleotide sequence ID" value="XM_040891870.1"/>
</dbReference>
<dbReference type="AlphaFoldDB" id="A0A1Y1W044"/>
<comment type="caution">
    <text evidence="1">The sequence shown here is derived from an EMBL/GenBank/DDBJ whole genome shotgun (WGS) entry which is preliminary data.</text>
</comment>
<proteinExistence type="predicted"/>
<dbReference type="EMBL" id="MCFD01000014">
    <property type="protein sequence ID" value="ORX66879.1"/>
    <property type="molecule type" value="Genomic_DNA"/>
</dbReference>
<gene>
    <name evidence="1" type="ORF">DL89DRAFT_61116</name>
</gene>
<evidence type="ECO:0000313" key="2">
    <source>
        <dbReference type="Proteomes" id="UP000193922"/>
    </source>
</evidence>
<dbReference type="GeneID" id="63808518"/>
<dbReference type="Proteomes" id="UP000193922">
    <property type="component" value="Unassembled WGS sequence"/>
</dbReference>
<reference evidence="1 2" key="1">
    <citation type="submission" date="2016-07" db="EMBL/GenBank/DDBJ databases">
        <title>Pervasive Adenine N6-methylation of Active Genes in Fungi.</title>
        <authorList>
            <consortium name="DOE Joint Genome Institute"/>
            <person name="Mondo S.J."/>
            <person name="Dannebaum R.O."/>
            <person name="Kuo R.C."/>
            <person name="Labutti K."/>
            <person name="Haridas S."/>
            <person name="Kuo A."/>
            <person name="Salamov A."/>
            <person name="Ahrendt S.R."/>
            <person name="Lipzen A."/>
            <person name="Sullivan W."/>
            <person name="Andreopoulos W.B."/>
            <person name="Clum A."/>
            <person name="Lindquist E."/>
            <person name="Daum C."/>
            <person name="Ramamoorthy G.K."/>
            <person name="Gryganskyi A."/>
            <person name="Culley D."/>
            <person name="Magnuson J.K."/>
            <person name="James T.Y."/>
            <person name="O'Malley M.A."/>
            <person name="Stajich J.E."/>
            <person name="Spatafora J.W."/>
            <person name="Visel A."/>
            <person name="Grigoriev I.V."/>
        </authorList>
    </citation>
    <scope>NUCLEOTIDE SEQUENCE [LARGE SCALE GENOMIC DNA]</scope>
    <source>
        <strain evidence="1 2">ATCC 12442</strain>
    </source>
</reference>
<name>A0A1Y1W044_9FUNG</name>
<keyword evidence="2" id="KW-1185">Reference proteome</keyword>
<organism evidence="1 2">
    <name type="scientific">Linderina pennispora</name>
    <dbReference type="NCBI Taxonomy" id="61395"/>
    <lineage>
        <taxon>Eukaryota</taxon>
        <taxon>Fungi</taxon>
        <taxon>Fungi incertae sedis</taxon>
        <taxon>Zoopagomycota</taxon>
        <taxon>Kickxellomycotina</taxon>
        <taxon>Kickxellomycetes</taxon>
        <taxon>Kickxellales</taxon>
        <taxon>Kickxellaceae</taxon>
        <taxon>Linderina</taxon>
    </lineage>
</organism>
<evidence type="ECO:0000313" key="1">
    <source>
        <dbReference type="EMBL" id="ORX66879.1"/>
    </source>
</evidence>
<sequence length="105" mass="11919">MTWTELRAVTGREIRFSSLACDSGISGGSVARLFPPPPPYFFSWRFRLRLVRFSVLLRKNSHPRRILLLCCGAGNGTYTSRRLMVGNLAHRRVDARPEARLARAC</sequence>
<accession>A0A1Y1W044</accession>